<dbReference type="EMBL" id="CP049866">
    <property type="protein sequence ID" value="QIK75088.1"/>
    <property type="molecule type" value="Genomic_DNA"/>
</dbReference>
<protein>
    <submittedName>
        <fullName evidence="1">Uncharacterized protein</fullName>
    </submittedName>
</protein>
<sequence length="176" mass="18809">MGKHHVFLHIGPDDLAVDDSLLERLGEVGVSTPDVGPELLDGAALEIRRTHSSAGLRRKDVEGAWARVCRKTFGLRGDAFLSVPGFAAASTEQAQLAIDVLHGLKVHLVVSADAPPPAWAGSVRTARIHCVPAGLSTAAFADALVEVVLADRAARLERKSMKQALRRKERTDQLVA</sequence>
<dbReference type="RefSeq" id="WP_166316274.1">
    <property type="nucleotide sequence ID" value="NZ_CP049866.1"/>
</dbReference>
<keyword evidence="2" id="KW-1185">Reference proteome</keyword>
<dbReference type="AlphaFoldDB" id="A0A6G7YEM0"/>
<proteinExistence type="predicted"/>
<evidence type="ECO:0000313" key="1">
    <source>
        <dbReference type="EMBL" id="QIK75088.1"/>
    </source>
</evidence>
<accession>A0A6G7YEM0</accession>
<organism evidence="1 2">
    <name type="scientific">Nocardioides piscis</name>
    <dbReference type="NCBI Taxonomy" id="2714938"/>
    <lineage>
        <taxon>Bacteria</taxon>
        <taxon>Bacillati</taxon>
        <taxon>Actinomycetota</taxon>
        <taxon>Actinomycetes</taxon>
        <taxon>Propionibacteriales</taxon>
        <taxon>Nocardioidaceae</taxon>
        <taxon>Nocardioides</taxon>
    </lineage>
</organism>
<reference evidence="1 2" key="1">
    <citation type="submission" date="2020-03" db="EMBL/GenBank/DDBJ databases">
        <title>Nocardioides sp. nov., isolated from fish.</title>
        <authorList>
            <person name="Hyun D.-W."/>
            <person name="Bae J.-W."/>
        </authorList>
    </citation>
    <scope>NUCLEOTIDE SEQUENCE [LARGE SCALE GENOMIC DNA]</scope>
    <source>
        <strain evidence="1 2">HDW12A</strain>
    </source>
</reference>
<dbReference type="KEGG" id="npi:G7071_06245"/>
<gene>
    <name evidence="1" type="ORF">G7071_06245</name>
</gene>
<evidence type="ECO:0000313" key="2">
    <source>
        <dbReference type="Proteomes" id="UP000502035"/>
    </source>
</evidence>
<dbReference type="Proteomes" id="UP000502035">
    <property type="component" value="Chromosome"/>
</dbReference>
<name>A0A6G7YEM0_9ACTN</name>